<name>A0A7J8K243_MOLMO</name>
<dbReference type="GO" id="GO:0005385">
    <property type="term" value="F:zinc ion transmembrane transporter activity"/>
    <property type="evidence" value="ECO:0007669"/>
    <property type="project" value="TreeGrafter"/>
</dbReference>
<keyword evidence="7" id="KW-1185">Reference proteome</keyword>
<evidence type="ECO:0000256" key="4">
    <source>
        <dbReference type="ARBA" id="ARBA00023136"/>
    </source>
</evidence>
<keyword evidence="4 5" id="KW-0472">Membrane</keyword>
<protein>
    <recommendedName>
        <fullName evidence="8">Solute carrier family 39 member 2</fullName>
    </recommendedName>
</protein>
<feature type="transmembrane region" description="Helical" evidence="5">
    <location>
        <begin position="257"/>
        <end position="276"/>
    </location>
</feature>
<feature type="transmembrane region" description="Helical" evidence="5">
    <location>
        <begin position="12"/>
        <end position="32"/>
    </location>
</feature>
<dbReference type="Proteomes" id="UP000550707">
    <property type="component" value="Unassembled WGS sequence"/>
</dbReference>
<organism evidence="6 7">
    <name type="scientific">Molossus molossus</name>
    <name type="common">Pallas' mastiff bat</name>
    <name type="synonym">Vespertilio molossus</name>
    <dbReference type="NCBI Taxonomy" id="27622"/>
    <lineage>
        <taxon>Eukaryota</taxon>
        <taxon>Metazoa</taxon>
        <taxon>Chordata</taxon>
        <taxon>Craniata</taxon>
        <taxon>Vertebrata</taxon>
        <taxon>Euteleostomi</taxon>
        <taxon>Mammalia</taxon>
        <taxon>Eutheria</taxon>
        <taxon>Laurasiatheria</taxon>
        <taxon>Chiroptera</taxon>
        <taxon>Yangochiroptera</taxon>
        <taxon>Molossidae</taxon>
        <taxon>Molossus</taxon>
    </lineage>
</organism>
<comment type="caution">
    <text evidence="6">The sequence shown here is derived from an EMBL/GenBank/DDBJ whole genome shotgun (WGS) entry which is preliminary data.</text>
</comment>
<feature type="transmembrane region" description="Helical" evidence="5">
    <location>
        <begin position="227"/>
        <end position="245"/>
    </location>
</feature>
<feature type="transmembrane region" description="Helical" evidence="5">
    <location>
        <begin position="190"/>
        <end position="215"/>
    </location>
</feature>
<feature type="transmembrane region" description="Helical" evidence="5">
    <location>
        <begin position="104"/>
        <end position="124"/>
    </location>
</feature>
<evidence type="ECO:0000256" key="2">
    <source>
        <dbReference type="ARBA" id="ARBA00022692"/>
    </source>
</evidence>
<reference evidence="6 7" key="1">
    <citation type="journal article" date="2020" name="Nature">
        <title>Six reference-quality genomes reveal evolution of bat adaptations.</title>
        <authorList>
            <person name="Jebb D."/>
            <person name="Huang Z."/>
            <person name="Pippel M."/>
            <person name="Hughes G.M."/>
            <person name="Lavrichenko K."/>
            <person name="Devanna P."/>
            <person name="Winkler S."/>
            <person name="Jermiin L.S."/>
            <person name="Skirmuntt E.C."/>
            <person name="Katzourakis A."/>
            <person name="Burkitt-Gray L."/>
            <person name="Ray D.A."/>
            <person name="Sullivan K.A.M."/>
            <person name="Roscito J.G."/>
            <person name="Kirilenko B.M."/>
            <person name="Davalos L.M."/>
            <person name="Corthals A.P."/>
            <person name="Power M.L."/>
            <person name="Jones G."/>
            <person name="Ransome R.D."/>
            <person name="Dechmann D.K.N."/>
            <person name="Locatelli A.G."/>
            <person name="Puechmaille S.J."/>
            <person name="Fedrigo O."/>
            <person name="Jarvis E.D."/>
            <person name="Hiller M."/>
            <person name="Vernes S.C."/>
            <person name="Myers E.W."/>
            <person name="Teeling E.C."/>
        </authorList>
    </citation>
    <scope>NUCLEOTIDE SEQUENCE [LARGE SCALE GENOMIC DNA]</scope>
    <source>
        <strain evidence="6">MMolMol1</strain>
        <tissue evidence="6">Muscle</tissue>
    </source>
</reference>
<comment type="subcellular location">
    <subcellularLocation>
        <location evidence="1">Membrane</location>
        <topology evidence="1">Multi-pass membrane protein</topology>
    </subcellularLocation>
</comment>
<evidence type="ECO:0000313" key="7">
    <source>
        <dbReference type="Proteomes" id="UP000550707"/>
    </source>
</evidence>
<keyword evidence="2 5" id="KW-0812">Transmembrane</keyword>
<sequence length="277" mass="30033">MEPLLGAKISSLFALLIITLICGFIPICFKWFQIEAVRGRRHWLLSLLGCISAGVFMGAGFMHMTTEALKGVESEVHKLLLRGRTKSEGNSSDAANSAYVNYPYGQLVMSVGFFFIFFLESLALQCCPGGNEESKVHKEEVGAAPVLEMQKDASRPLPSHSPFRILVLLLSLSFHSVFEGLRLVGSGTALRWSLFCIVTFALMSPLGLIIGLAVAGEDPKEGNLAQAVLEGVAVGTFLYVTFLEILPKELSGPESPLVKWTCVVGGFTFMAIIAVWA</sequence>
<feature type="transmembrane region" description="Helical" evidence="5">
    <location>
        <begin position="44"/>
        <end position="64"/>
    </location>
</feature>
<evidence type="ECO:0000256" key="3">
    <source>
        <dbReference type="ARBA" id="ARBA00022989"/>
    </source>
</evidence>
<dbReference type="PANTHER" id="PTHR11040:SF120">
    <property type="entry name" value="ZINC TRANSPORTER ZIP2"/>
    <property type="match status" value="1"/>
</dbReference>
<evidence type="ECO:0008006" key="8">
    <source>
        <dbReference type="Google" id="ProtNLM"/>
    </source>
</evidence>
<dbReference type="PANTHER" id="PTHR11040">
    <property type="entry name" value="ZINC/IRON TRANSPORTER"/>
    <property type="match status" value="1"/>
</dbReference>
<evidence type="ECO:0000256" key="1">
    <source>
        <dbReference type="ARBA" id="ARBA00004141"/>
    </source>
</evidence>
<proteinExistence type="predicted"/>
<dbReference type="GO" id="GO:0005886">
    <property type="term" value="C:plasma membrane"/>
    <property type="evidence" value="ECO:0007669"/>
    <property type="project" value="TreeGrafter"/>
</dbReference>
<keyword evidence="3 5" id="KW-1133">Transmembrane helix</keyword>
<dbReference type="InterPro" id="IPR003689">
    <property type="entry name" value="ZIP"/>
</dbReference>
<evidence type="ECO:0000313" key="6">
    <source>
        <dbReference type="EMBL" id="KAF6502689.1"/>
    </source>
</evidence>
<dbReference type="AlphaFoldDB" id="A0A7J8K243"/>
<evidence type="ECO:0000256" key="5">
    <source>
        <dbReference type="SAM" id="Phobius"/>
    </source>
</evidence>
<gene>
    <name evidence="6" type="ORF">HJG59_016811</name>
</gene>
<accession>A0A7J8K243</accession>
<dbReference type="EMBL" id="JACASF010000001">
    <property type="protein sequence ID" value="KAF6502689.1"/>
    <property type="molecule type" value="Genomic_DNA"/>
</dbReference>
<dbReference type="Pfam" id="PF02535">
    <property type="entry name" value="Zip"/>
    <property type="match status" value="1"/>
</dbReference>